<keyword evidence="8" id="KW-0282">Flagellum</keyword>
<comment type="subcellular location">
    <subcellularLocation>
        <location evidence="5">Secreted</location>
    </subcellularLocation>
    <subcellularLocation>
        <location evidence="5">Bacterial flagellum</location>
    </subcellularLocation>
</comment>
<dbReference type="EMBL" id="CP134854">
    <property type="protein sequence ID" value="WNL30111.1"/>
    <property type="molecule type" value="Genomic_DNA"/>
</dbReference>
<accession>A0AA96DKH7</accession>
<keyword evidence="8" id="KW-0966">Cell projection</keyword>
<gene>
    <name evidence="8" type="primary">fliD</name>
    <name evidence="8" type="ORF">RMQ68_01615</name>
</gene>
<keyword evidence="5" id="KW-0964">Secreted</keyword>
<dbReference type="GO" id="GO:0009421">
    <property type="term" value="C:bacterial-type flagellum filament cap"/>
    <property type="evidence" value="ECO:0007669"/>
    <property type="project" value="InterPro"/>
</dbReference>
<reference evidence="8" key="1">
    <citation type="submission" date="2023-09" db="EMBL/GenBank/DDBJ databases">
        <title>Arcobacter tbilisiensis sp. nov. isolated from chicken meat in Tbilisi, Georgia.</title>
        <authorList>
            <person name="Matthias R."/>
            <person name="Zautner A.E."/>
        </authorList>
    </citation>
    <scope>NUCLEOTIDE SEQUENCE</scope>
    <source>
        <strain evidence="8">LEO 52</strain>
    </source>
</reference>
<evidence type="ECO:0000256" key="5">
    <source>
        <dbReference type="RuleBase" id="RU362066"/>
    </source>
</evidence>
<feature type="domain" description="Flagellar hook-associated protein 2 C-terminal" evidence="7">
    <location>
        <begin position="336"/>
        <end position="549"/>
    </location>
</feature>
<protein>
    <recommendedName>
        <fullName evidence="5">Flagellar hook-associated protein 2</fullName>
        <shortName evidence="5">HAP2</shortName>
    </recommendedName>
    <alternativeName>
        <fullName evidence="5">Flagellar cap protein</fullName>
    </alternativeName>
</protein>
<evidence type="ECO:0000256" key="4">
    <source>
        <dbReference type="ARBA" id="ARBA00023143"/>
    </source>
</evidence>
<comment type="function">
    <text evidence="5">Required for morphogenesis and for the elongation of the flagellar filament by facilitating polymerization of the flagellin monomers at the tip of growing filament. Forms a capping structure, which prevents flagellin subunits (transported through the central channel of the flagellum) from leaking out without polymerization at the distal end.</text>
</comment>
<comment type="similarity">
    <text evidence="1 5">Belongs to the FliD family.</text>
</comment>
<evidence type="ECO:0000256" key="1">
    <source>
        <dbReference type="ARBA" id="ARBA00009764"/>
    </source>
</evidence>
<dbReference type="InterPro" id="IPR003481">
    <property type="entry name" value="FliD_N"/>
</dbReference>
<dbReference type="InterPro" id="IPR040026">
    <property type="entry name" value="FliD"/>
</dbReference>
<dbReference type="GO" id="GO:0071973">
    <property type="term" value="P:bacterial-type flagellum-dependent cell motility"/>
    <property type="evidence" value="ECO:0007669"/>
    <property type="project" value="TreeGrafter"/>
</dbReference>
<dbReference type="Pfam" id="PF02465">
    <property type="entry name" value="FliD_N"/>
    <property type="match status" value="1"/>
</dbReference>
<evidence type="ECO:0000256" key="2">
    <source>
        <dbReference type="ARBA" id="ARBA00011255"/>
    </source>
</evidence>
<comment type="subunit">
    <text evidence="2 5">Homopentamer.</text>
</comment>
<evidence type="ECO:0000313" key="8">
    <source>
        <dbReference type="EMBL" id="WNL30111.1"/>
    </source>
</evidence>
<dbReference type="GO" id="GO:0005576">
    <property type="term" value="C:extracellular region"/>
    <property type="evidence" value="ECO:0007669"/>
    <property type="project" value="UniProtKB-SubCell"/>
</dbReference>
<keyword evidence="3 5" id="KW-0175">Coiled coil</keyword>
<proteinExistence type="inferred from homology"/>
<sequence>MATGILGLGSGQAAALNSDMIEKLKAADRKATVESLEQKLENFTKEKDVITNIGTKVDEFLAAVEIFSMNQKDGTNAFQQKSANVSGEGVVFDSDDLSALKTGSMRVEIQELAQKDVWQSIAISGSKTDAVNAGVITINGNEIDTSTMSYEKLTEEINKISGVQASLVDSSDGKFRLAIKSTETGTANKINFDQKNNAGTVSDGAAKLFGSTQKDEWQTAANVSGTQIVDAGKITINSKEFDTTEKSFDDLITEINASNIGVKASLVGSDGNFKLSIQSTETGADKKIDFKDTNGSISAGALALFGNIDKSALDNSLNVVDAKDNTIDSTNNVLKAQDMKLKADGVEHFSDSNTISIDGLKITATKKGSESTIVIEDDKKLLSKQMQEFATKYNELRATIEDEIYSAETSIDDKSAINNMLTKIKDILFGTGNSDKTIFSIGFSLDEKSGNLNFNEKTFENSLNNGIKDLENLFVGNKNDQVKGIGTLLDEAISISGIKKGLMDYELNMLLREETMKKEKELAETNLDSKYSLMAQQFAAYGIIINQMEASFSGLKMMIQQSMVSK</sequence>
<evidence type="ECO:0000256" key="3">
    <source>
        <dbReference type="ARBA" id="ARBA00023054"/>
    </source>
</evidence>
<dbReference type="GO" id="GO:0007155">
    <property type="term" value="P:cell adhesion"/>
    <property type="evidence" value="ECO:0007669"/>
    <property type="project" value="InterPro"/>
</dbReference>
<keyword evidence="4 5" id="KW-0975">Bacterial flagellum</keyword>
<dbReference type="PANTHER" id="PTHR30288:SF0">
    <property type="entry name" value="FLAGELLAR HOOK-ASSOCIATED PROTEIN 2"/>
    <property type="match status" value="1"/>
</dbReference>
<feature type="coiled-coil region" evidence="5">
    <location>
        <begin position="26"/>
        <end position="53"/>
    </location>
</feature>
<dbReference type="Pfam" id="PF07195">
    <property type="entry name" value="FliD_C"/>
    <property type="match status" value="1"/>
</dbReference>
<dbReference type="InterPro" id="IPR010809">
    <property type="entry name" value="FliD_C"/>
</dbReference>
<name>A0AA96DKH7_9BACT</name>
<keyword evidence="8" id="KW-0969">Cilium</keyword>
<organism evidence="8">
    <name type="scientific">Arcobacter sp. AZ-2023</name>
    <dbReference type="NCBI Taxonomy" id="3074453"/>
    <lineage>
        <taxon>Bacteria</taxon>
        <taxon>Pseudomonadati</taxon>
        <taxon>Campylobacterota</taxon>
        <taxon>Epsilonproteobacteria</taxon>
        <taxon>Campylobacterales</taxon>
        <taxon>Arcobacteraceae</taxon>
        <taxon>Arcobacter</taxon>
    </lineage>
</organism>
<dbReference type="AlphaFoldDB" id="A0AA96DKH7"/>
<evidence type="ECO:0000259" key="7">
    <source>
        <dbReference type="Pfam" id="PF07195"/>
    </source>
</evidence>
<evidence type="ECO:0000259" key="6">
    <source>
        <dbReference type="Pfam" id="PF02465"/>
    </source>
</evidence>
<dbReference type="PANTHER" id="PTHR30288">
    <property type="entry name" value="FLAGELLAR CAP/ASSEMBLY PROTEIN FLID"/>
    <property type="match status" value="1"/>
</dbReference>
<dbReference type="GO" id="GO:0009424">
    <property type="term" value="C:bacterial-type flagellum hook"/>
    <property type="evidence" value="ECO:0007669"/>
    <property type="project" value="UniProtKB-UniRule"/>
</dbReference>
<feature type="domain" description="Flagellar hook-associated protein 2 N-terminal" evidence="6">
    <location>
        <begin position="18"/>
        <end position="116"/>
    </location>
</feature>